<comment type="cofactor">
    <cofactor evidence="1">
        <name>Mg(2+)</name>
        <dbReference type="ChEBI" id="CHEBI:18420"/>
    </cofactor>
</comment>
<dbReference type="RefSeq" id="WP_207163448.1">
    <property type="nucleotide sequence ID" value="NZ_CP071382.1"/>
</dbReference>
<evidence type="ECO:0000256" key="1">
    <source>
        <dbReference type="ARBA" id="ARBA00001946"/>
    </source>
</evidence>
<dbReference type="Gene3D" id="1.10.600.10">
    <property type="entry name" value="Farnesyl Diphosphate Synthase"/>
    <property type="match status" value="1"/>
</dbReference>
<protein>
    <submittedName>
        <fullName evidence="7">Polyprenyl synthetase family protein</fullName>
    </submittedName>
</protein>
<keyword evidence="4" id="KW-0479">Metal-binding</keyword>
<sequence>MLSAIALVGDDLKNVEAQFKKDLESDVYLIRKVGEYVLASGGKRIRPMLLLLSAKLCGYTGDRHVPLASVIEFIHTATLLHDDVVDSATLRRGNASANEVWGNEASVLVGDFLFSKSFSLMVQAGDLRVLKVLSDATTIIAEGEVLQLLCTSDLDMTLERYIEVVKSKTAVLLSAACEAGAILGKASPEQELALRDFGMDLGIAFQLMDDTLDYTASEEQFGKEIGHDLEEGKITLPLIHTLSNCTGEERDVITAVVEKEVLEPGDFEAVFTLVHRYGGIQYTTEVAGEYISRCKEHLNAFPDSTEKNALIDIADYVISRNR</sequence>
<dbReference type="PANTHER" id="PTHR12001:SF69">
    <property type="entry name" value="ALL TRANS-POLYPRENYL-DIPHOSPHATE SYNTHASE PDSS1"/>
    <property type="match status" value="1"/>
</dbReference>
<keyword evidence="8" id="KW-1185">Reference proteome</keyword>
<organism evidence="7 8">
    <name type="scientific">Geobacter benzoatilyticus</name>
    <dbReference type="NCBI Taxonomy" id="2815309"/>
    <lineage>
        <taxon>Bacteria</taxon>
        <taxon>Pseudomonadati</taxon>
        <taxon>Thermodesulfobacteriota</taxon>
        <taxon>Desulfuromonadia</taxon>
        <taxon>Geobacterales</taxon>
        <taxon>Geobacteraceae</taxon>
        <taxon>Geobacter</taxon>
    </lineage>
</organism>
<accession>A0ABX7Q3P8</accession>
<evidence type="ECO:0000256" key="5">
    <source>
        <dbReference type="ARBA" id="ARBA00022842"/>
    </source>
</evidence>
<dbReference type="CDD" id="cd00685">
    <property type="entry name" value="Trans_IPPS_HT"/>
    <property type="match status" value="1"/>
</dbReference>
<dbReference type="InterPro" id="IPR000092">
    <property type="entry name" value="Polyprenyl_synt"/>
</dbReference>
<evidence type="ECO:0000256" key="4">
    <source>
        <dbReference type="ARBA" id="ARBA00022723"/>
    </source>
</evidence>
<gene>
    <name evidence="7" type="ORF">JZM60_16320</name>
</gene>
<dbReference type="Pfam" id="PF00348">
    <property type="entry name" value="polyprenyl_synt"/>
    <property type="match status" value="1"/>
</dbReference>
<evidence type="ECO:0000256" key="3">
    <source>
        <dbReference type="ARBA" id="ARBA00022679"/>
    </source>
</evidence>
<dbReference type="Proteomes" id="UP000663651">
    <property type="component" value="Chromosome"/>
</dbReference>
<evidence type="ECO:0000313" key="8">
    <source>
        <dbReference type="Proteomes" id="UP000663651"/>
    </source>
</evidence>
<dbReference type="InterPro" id="IPR008949">
    <property type="entry name" value="Isoprenoid_synthase_dom_sf"/>
</dbReference>
<comment type="similarity">
    <text evidence="2 6">Belongs to the FPP/GGPP synthase family.</text>
</comment>
<proteinExistence type="inferred from homology"/>
<reference evidence="7 8" key="1">
    <citation type="submission" date="2021-03" db="EMBL/GenBank/DDBJ databases">
        <title>Geobacter metallireducens gen. nov. sp. nov., a microorganism capable of coupling the complete oxidation of organic compounds to the reduction of iron and other metals.</title>
        <authorList>
            <person name="Li Y."/>
        </authorList>
    </citation>
    <scope>NUCLEOTIDE SEQUENCE [LARGE SCALE GENOMIC DNA]</scope>
    <source>
        <strain evidence="7 8">Jerry-YX</strain>
    </source>
</reference>
<dbReference type="PANTHER" id="PTHR12001">
    <property type="entry name" value="GERANYLGERANYL PYROPHOSPHATE SYNTHASE"/>
    <property type="match status" value="1"/>
</dbReference>
<name>A0ABX7Q3P8_9BACT</name>
<keyword evidence="5" id="KW-0460">Magnesium</keyword>
<evidence type="ECO:0000256" key="2">
    <source>
        <dbReference type="ARBA" id="ARBA00006706"/>
    </source>
</evidence>
<keyword evidence="3 6" id="KW-0808">Transferase</keyword>
<evidence type="ECO:0000313" key="7">
    <source>
        <dbReference type="EMBL" id="QSV45655.1"/>
    </source>
</evidence>
<evidence type="ECO:0000256" key="6">
    <source>
        <dbReference type="RuleBase" id="RU004466"/>
    </source>
</evidence>
<dbReference type="InterPro" id="IPR033749">
    <property type="entry name" value="Polyprenyl_synt_CS"/>
</dbReference>
<dbReference type="SUPFAM" id="SSF48576">
    <property type="entry name" value="Terpenoid synthases"/>
    <property type="match status" value="1"/>
</dbReference>
<dbReference type="SFLD" id="SFLDS00005">
    <property type="entry name" value="Isoprenoid_Synthase_Type_I"/>
    <property type="match status" value="1"/>
</dbReference>
<dbReference type="EMBL" id="CP071382">
    <property type="protein sequence ID" value="QSV45655.1"/>
    <property type="molecule type" value="Genomic_DNA"/>
</dbReference>
<dbReference type="PROSITE" id="PS00723">
    <property type="entry name" value="POLYPRENYL_SYNTHASE_1"/>
    <property type="match status" value="1"/>
</dbReference>